<reference evidence="2 3" key="1">
    <citation type="submission" date="2016-12" db="EMBL/GenBank/DDBJ databases">
        <title>Diversity of luminous bacteria.</title>
        <authorList>
            <person name="Yoshizawa S."/>
            <person name="Kogure K."/>
        </authorList>
    </citation>
    <scope>NUCLEOTIDE SEQUENCE [LARGE SCALE GENOMIC DNA]</scope>
    <source>
        <strain evidence="2 3">LC2-408</strain>
    </source>
</reference>
<sequence>MKKSFLLLKFSSFTLGYTFLSFLVYGLAVDTYQFWVSGIEKQARVVNLDHVQVHTKGSKTYYYKLDIDNILSIHGFDFELVKNKKYNILTIENDKKIIIADKSSSPFDIFLSVFGPITAYSIFFILLYFLYKSVKYYFAKSKNPYDLT</sequence>
<protein>
    <recommendedName>
        <fullName evidence="4">DUF3592 domain-containing protein</fullName>
    </recommendedName>
</protein>
<comment type="caution">
    <text evidence="2">The sequence shown here is derived from an EMBL/GenBank/DDBJ whole genome shotgun (WGS) entry which is preliminary data.</text>
</comment>
<name>A0A2S7VC31_9VIBR</name>
<keyword evidence="1" id="KW-0472">Membrane</keyword>
<evidence type="ECO:0008006" key="4">
    <source>
        <dbReference type="Google" id="ProtNLM"/>
    </source>
</evidence>
<keyword evidence="1" id="KW-0812">Transmembrane</keyword>
<feature type="transmembrane region" description="Helical" evidence="1">
    <location>
        <begin position="7"/>
        <end position="28"/>
    </location>
</feature>
<organism evidence="2 3">
    <name type="scientific">Vibrio chagasii</name>
    <dbReference type="NCBI Taxonomy" id="170679"/>
    <lineage>
        <taxon>Bacteria</taxon>
        <taxon>Pseudomonadati</taxon>
        <taxon>Pseudomonadota</taxon>
        <taxon>Gammaproteobacteria</taxon>
        <taxon>Vibrionales</taxon>
        <taxon>Vibrionaceae</taxon>
        <taxon>Vibrio</taxon>
    </lineage>
</organism>
<gene>
    <name evidence="2" type="ORF">BTO10_09480</name>
</gene>
<proteinExistence type="predicted"/>
<keyword evidence="3" id="KW-1185">Reference proteome</keyword>
<keyword evidence="1" id="KW-1133">Transmembrane helix</keyword>
<dbReference type="RefSeq" id="WP_105024391.1">
    <property type="nucleotide sequence ID" value="NZ_MSCI01000002.1"/>
</dbReference>
<feature type="transmembrane region" description="Helical" evidence="1">
    <location>
        <begin position="109"/>
        <end position="131"/>
    </location>
</feature>
<dbReference type="Proteomes" id="UP000238707">
    <property type="component" value="Unassembled WGS sequence"/>
</dbReference>
<evidence type="ECO:0000313" key="3">
    <source>
        <dbReference type="Proteomes" id="UP000238707"/>
    </source>
</evidence>
<evidence type="ECO:0000313" key="2">
    <source>
        <dbReference type="EMBL" id="PQJ59639.1"/>
    </source>
</evidence>
<dbReference type="AlphaFoldDB" id="A0A2S7VC31"/>
<evidence type="ECO:0000256" key="1">
    <source>
        <dbReference type="SAM" id="Phobius"/>
    </source>
</evidence>
<dbReference type="EMBL" id="MSCI01000002">
    <property type="protein sequence ID" value="PQJ59639.1"/>
    <property type="molecule type" value="Genomic_DNA"/>
</dbReference>
<accession>A0A2S7VC31</accession>